<gene>
    <name evidence="2" type="ORF">S40285_04091</name>
</gene>
<sequence>MNLLRMPIEIIGLITGNLSSEDIYNLSLTCRALGYIVRDDGICRKALIHNANFSKECQDAKTSGTYAAGLRRLVKRRNAVKTARPFLVAVMAVCKTFMYANGALCYTVGQDHMRILLLEGRVTTELGVDTRQLLSTAVSGKPWTGSYKFKPLHYACGLVSCVYTYTKEKDGEPENLLVLWHTETKSLINFHRLQSTKRIFVRNNHKYLYYGTRSQDVGDGMKRWVIYGFDLSARQWLKNRSVLKHLAGDELGSNLCFEIIGDYFYGLSSVTTIAPEENKWNSFYCACRFQLGGHTQVQMLPKAASWRRRATDGAIDDRWSSLQLFEDEQTGRIYVYESRREWLPSSSQSQRNCYRKELLFPQQQLGETAPHDVDDDLDSWGSEYFSPWDTQHHFETPEPEDVHKGDDWSLGSTITYNNSLVRTYNPSCRCFVDLINEPPAAKPAPQRLLLRMRPKPRDRPIQASDAVKGLLPPTCRTSCGPGIPDPAEDGGIYIWPKEDHCDESHSLFTHLQHVMNPQQPVESMDWAADERFLIYSPKATRPNQLRAVVLISFDPALHLQAVPSLFECYPCEGCERFSSYAAPCRWGRVQEVAACLPSSPEASHDAGKPGSGKIMAVQGSSPDQAGDIKQSTWATTSRAFYLTISGLDQRPRGFDMTHHGRLT</sequence>
<protein>
    <recommendedName>
        <fullName evidence="1">F-box domain-containing protein</fullName>
    </recommendedName>
</protein>
<evidence type="ECO:0000313" key="3">
    <source>
        <dbReference type="Proteomes" id="UP000028524"/>
    </source>
</evidence>
<evidence type="ECO:0000259" key="1">
    <source>
        <dbReference type="PROSITE" id="PS50181"/>
    </source>
</evidence>
<dbReference type="SMART" id="SM00256">
    <property type="entry name" value="FBOX"/>
    <property type="match status" value="1"/>
</dbReference>
<name>A0A084QV96_STAC4</name>
<accession>A0A084QV96</accession>
<feature type="domain" description="F-box" evidence="1">
    <location>
        <begin position="1"/>
        <end position="46"/>
    </location>
</feature>
<dbReference type="HOGENOM" id="CLU_015634_0_0_1"/>
<dbReference type="STRING" id="1283841.A0A084QV96"/>
<evidence type="ECO:0000313" key="2">
    <source>
        <dbReference type="EMBL" id="KFA67881.1"/>
    </source>
</evidence>
<dbReference type="InParanoid" id="A0A084QV96"/>
<dbReference type="InterPro" id="IPR036047">
    <property type="entry name" value="F-box-like_dom_sf"/>
</dbReference>
<proteinExistence type="predicted"/>
<dbReference type="EMBL" id="KL660079">
    <property type="protein sequence ID" value="KFA67881.1"/>
    <property type="molecule type" value="Genomic_DNA"/>
</dbReference>
<dbReference type="PROSITE" id="PS50181">
    <property type="entry name" value="FBOX"/>
    <property type="match status" value="1"/>
</dbReference>
<dbReference type="Pfam" id="PF00646">
    <property type="entry name" value="F-box"/>
    <property type="match status" value="1"/>
</dbReference>
<dbReference type="OrthoDB" id="5359231at2759"/>
<dbReference type="OMA" id="FYAVSNQ"/>
<dbReference type="SUPFAM" id="SSF81383">
    <property type="entry name" value="F-box domain"/>
    <property type="match status" value="1"/>
</dbReference>
<organism evidence="2 3">
    <name type="scientific">Stachybotrys chlorohalonatus (strain IBT 40285)</name>
    <dbReference type="NCBI Taxonomy" id="1283841"/>
    <lineage>
        <taxon>Eukaryota</taxon>
        <taxon>Fungi</taxon>
        <taxon>Dikarya</taxon>
        <taxon>Ascomycota</taxon>
        <taxon>Pezizomycotina</taxon>
        <taxon>Sordariomycetes</taxon>
        <taxon>Hypocreomycetidae</taxon>
        <taxon>Hypocreales</taxon>
        <taxon>Stachybotryaceae</taxon>
        <taxon>Stachybotrys</taxon>
    </lineage>
</organism>
<dbReference type="InterPro" id="IPR001810">
    <property type="entry name" value="F-box_dom"/>
</dbReference>
<dbReference type="Proteomes" id="UP000028524">
    <property type="component" value="Unassembled WGS sequence"/>
</dbReference>
<keyword evidence="3" id="KW-1185">Reference proteome</keyword>
<reference evidence="2 3" key="1">
    <citation type="journal article" date="2014" name="BMC Genomics">
        <title>Comparative genome sequencing reveals chemotype-specific gene clusters in the toxigenic black mold Stachybotrys.</title>
        <authorList>
            <person name="Semeiks J."/>
            <person name="Borek D."/>
            <person name="Otwinowski Z."/>
            <person name="Grishin N.V."/>
        </authorList>
    </citation>
    <scope>NUCLEOTIDE SEQUENCE [LARGE SCALE GENOMIC DNA]</scope>
    <source>
        <strain evidence="2 3">IBT 40285</strain>
    </source>
</reference>
<dbReference type="AlphaFoldDB" id="A0A084QV96"/>